<dbReference type="EMBL" id="ABOX02000032">
    <property type="protein sequence ID" value="EEF59128.1"/>
    <property type="molecule type" value="Genomic_DNA"/>
</dbReference>
<reference evidence="1 2" key="1">
    <citation type="journal article" date="2011" name="J. Bacteriol.">
        <title>Genome sequence of 'Pedosphaera parvula' Ellin514, an aerobic Verrucomicrobial isolate from pasture soil.</title>
        <authorList>
            <person name="Kant R."/>
            <person name="van Passel M.W."/>
            <person name="Sangwan P."/>
            <person name="Palva A."/>
            <person name="Lucas S."/>
            <person name="Copeland A."/>
            <person name="Lapidus A."/>
            <person name="Glavina Del Rio T."/>
            <person name="Dalin E."/>
            <person name="Tice H."/>
            <person name="Bruce D."/>
            <person name="Goodwin L."/>
            <person name="Pitluck S."/>
            <person name="Chertkov O."/>
            <person name="Larimer F.W."/>
            <person name="Land M.L."/>
            <person name="Hauser L."/>
            <person name="Brettin T.S."/>
            <person name="Detter J.C."/>
            <person name="Han S."/>
            <person name="de Vos W.M."/>
            <person name="Janssen P.H."/>
            <person name="Smidt H."/>
        </authorList>
    </citation>
    <scope>NUCLEOTIDE SEQUENCE [LARGE SCALE GENOMIC DNA]</scope>
    <source>
        <strain evidence="1 2">Ellin514</strain>
    </source>
</reference>
<keyword evidence="2" id="KW-1185">Reference proteome</keyword>
<gene>
    <name evidence="1" type="ORF">Cflav_PD1620</name>
</gene>
<dbReference type="Proteomes" id="UP000003688">
    <property type="component" value="Unassembled WGS sequence"/>
</dbReference>
<protein>
    <submittedName>
        <fullName evidence="1">Uncharacterized protein</fullName>
    </submittedName>
</protein>
<evidence type="ECO:0000313" key="2">
    <source>
        <dbReference type="Proteomes" id="UP000003688"/>
    </source>
</evidence>
<evidence type="ECO:0000313" key="1">
    <source>
        <dbReference type="EMBL" id="EEF59128.1"/>
    </source>
</evidence>
<name>B9XM00_PEDPL</name>
<organism evidence="1 2">
    <name type="scientific">Pedosphaera parvula (strain Ellin514)</name>
    <dbReference type="NCBI Taxonomy" id="320771"/>
    <lineage>
        <taxon>Bacteria</taxon>
        <taxon>Pseudomonadati</taxon>
        <taxon>Verrucomicrobiota</taxon>
        <taxon>Pedosphaerae</taxon>
        <taxon>Pedosphaerales</taxon>
        <taxon>Pedosphaeraceae</taxon>
        <taxon>Pedosphaera</taxon>
    </lineage>
</organism>
<proteinExistence type="predicted"/>
<dbReference type="AlphaFoldDB" id="B9XM00"/>
<comment type="caution">
    <text evidence="1">The sequence shown here is derived from an EMBL/GenBank/DDBJ whole genome shotgun (WGS) entry which is preliminary data.</text>
</comment>
<accession>B9XM00</accession>
<sequence>MIDVIKPIPEESEQAADESYIDTTKKLWEIWNGLRK</sequence>